<reference evidence="2" key="1">
    <citation type="journal article" date="2019" name="Int. J. Syst. Evol. Microbiol.">
        <title>The Global Catalogue of Microorganisms (GCM) 10K type strain sequencing project: providing services to taxonomists for standard genome sequencing and annotation.</title>
        <authorList>
            <consortium name="The Broad Institute Genomics Platform"/>
            <consortium name="The Broad Institute Genome Sequencing Center for Infectious Disease"/>
            <person name="Wu L."/>
            <person name="Ma J."/>
        </authorList>
    </citation>
    <scope>NUCLEOTIDE SEQUENCE [LARGE SCALE GENOMIC DNA]</scope>
    <source>
        <strain evidence="2">CGMCC 1.15297</strain>
    </source>
</reference>
<keyword evidence="2" id="KW-1185">Reference proteome</keyword>
<name>A0ABQ1FE43_9SPHN</name>
<dbReference type="PANTHER" id="PTHR43857">
    <property type="entry name" value="BLR7761 PROTEIN"/>
    <property type="match status" value="1"/>
</dbReference>
<dbReference type="EMBL" id="BMID01000001">
    <property type="protein sequence ID" value="GGA06919.1"/>
    <property type="molecule type" value="Genomic_DNA"/>
</dbReference>
<accession>A0ABQ1FE43</accession>
<dbReference type="Proteomes" id="UP000603317">
    <property type="component" value="Unassembled WGS sequence"/>
</dbReference>
<evidence type="ECO:0000313" key="1">
    <source>
        <dbReference type="EMBL" id="GGA06919.1"/>
    </source>
</evidence>
<dbReference type="PANTHER" id="PTHR43857:SF1">
    <property type="entry name" value="YJGH FAMILY PROTEIN"/>
    <property type="match status" value="1"/>
</dbReference>
<dbReference type="InterPro" id="IPR006175">
    <property type="entry name" value="YjgF/YER057c/UK114"/>
</dbReference>
<gene>
    <name evidence="1" type="ORF">GCM10010923_16100</name>
</gene>
<dbReference type="SUPFAM" id="SSF55298">
    <property type="entry name" value="YjgF-like"/>
    <property type="match status" value="1"/>
</dbReference>
<organism evidence="1 2">
    <name type="scientific">Blastomonas marina</name>
    <dbReference type="NCBI Taxonomy" id="1867408"/>
    <lineage>
        <taxon>Bacteria</taxon>
        <taxon>Pseudomonadati</taxon>
        <taxon>Pseudomonadota</taxon>
        <taxon>Alphaproteobacteria</taxon>
        <taxon>Sphingomonadales</taxon>
        <taxon>Sphingomonadaceae</taxon>
        <taxon>Blastomonas</taxon>
    </lineage>
</organism>
<protein>
    <recommendedName>
        <fullName evidence="3">RidA family protein</fullName>
    </recommendedName>
</protein>
<evidence type="ECO:0008006" key="3">
    <source>
        <dbReference type="Google" id="ProtNLM"/>
    </source>
</evidence>
<dbReference type="Gene3D" id="3.30.1330.40">
    <property type="entry name" value="RutC-like"/>
    <property type="match status" value="1"/>
</dbReference>
<dbReference type="Pfam" id="PF01042">
    <property type="entry name" value="Ribonuc_L-PSP"/>
    <property type="match status" value="1"/>
</dbReference>
<comment type="caution">
    <text evidence="1">The sequence shown here is derived from an EMBL/GenBank/DDBJ whole genome shotgun (WGS) entry which is preliminary data.</text>
</comment>
<dbReference type="InterPro" id="IPR035959">
    <property type="entry name" value="RutC-like_sf"/>
</dbReference>
<dbReference type="CDD" id="cd06154">
    <property type="entry name" value="YjgF_YER057c_UK114_like_6"/>
    <property type="match status" value="1"/>
</dbReference>
<evidence type="ECO:0000313" key="2">
    <source>
        <dbReference type="Proteomes" id="UP000603317"/>
    </source>
</evidence>
<proteinExistence type="predicted"/>
<sequence length="137" mass="14294">MRVIGGGGQERRRAQSASPYEAQFGFCRALRVDDRILVSGTGPIEPDGSTTPGDAGAQATRCFAIAVAAIEDLGGTAADVVRTRMYVTDLADQDLVGAAHARAFGDHPPAATMVGTPALVRDDWKVEIEVEAVIGTP</sequence>